<reference evidence="2 3" key="1">
    <citation type="submission" date="2022-07" db="EMBL/GenBank/DDBJ databases">
        <title>Photobacterium pectinilyticum sp. nov., a marine bacterium isolated from surface seawater of Qingdao offshore.</title>
        <authorList>
            <person name="Wang X."/>
        </authorList>
    </citation>
    <scope>NUCLEOTIDE SEQUENCE [LARGE SCALE GENOMIC DNA]</scope>
    <source>
        <strain evidence="2 3">ZSDE20</strain>
    </source>
</reference>
<evidence type="ECO:0000313" key="3">
    <source>
        <dbReference type="Proteomes" id="UP001524460"/>
    </source>
</evidence>
<dbReference type="RefSeq" id="WP_255042275.1">
    <property type="nucleotide sequence ID" value="NZ_JANEYT010000018.1"/>
</dbReference>
<dbReference type="InterPro" id="IPR043964">
    <property type="entry name" value="P-loop_TraG"/>
</dbReference>
<evidence type="ECO:0000259" key="1">
    <source>
        <dbReference type="Pfam" id="PF19044"/>
    </source>
</evidence>
<dbReference type="Gene3D" id="3.40.50.300">
    <property type="entry name" value="P-loop containing nucleotide triphosphate hydrolases"/>
    <property type="match status" value="1"/>
</dbReference>
<name>A0ABT1N3G5_9GAMM</name>
<dbReference type="InterPro" id="IPR027417">
    <property type="entry name" value="P-loop_NTPase"/>
</dbReference>
<dbReference type="Pfam" id="PF19044">
    <property type="entry name" value="P-loop_TraG"/>
    <property type="match status" value="1"/>
</dbReference>
<comment type="caution">
    <text evidence="2">The sequence shown here is derived from an EMBL/GenBank/DDBJ whole genome shotgun (WGS) entry which is preliminary data.</text>
</comment>
<dbReference type="Pfam" id="PF11130">
    <property type="entry name" value="TraC_F_IV"/>
    <property type="match status" value="1"/>
</dbReference>
<organism evidence="2 3">
    <name type="scientific">Photobacterium pectinilyticum</name>
    <dbReference type="NCBI Taxonomy" id="2906793"/>
    <lineage>
        <taxon>Bacteria</taxon>
        <taxon>Pseudomonadati</taxon>
        <taxon>Pseudomonadota</taxon>
        <taxon>Gammaproteobacteria</taxon>
        <taxon>Vibrionales</taxon>
        <taxon>Vibrionaceae</taxon>
        <taxon>Photobacterium</taxon>
    </lineage>
</organism>
<dbReference type="EMBL" id="JANEYT010000018">
    <property type="protein sequence ID" value="MCQ1058394.1"/>
    <property type="molecule type" value="Genomic_DNA"/>
</dbReference>
<dbReference type="SUPFAM" id="SSF52540">
    <property type="entry name" value="P-loop containing nucleoside triphosphate hydrolases"/>
    <property type="match status" value="1"/>
</dbReference>
<dbReference type="PANTHER" id="PTHR38467:SF1">
    <property type="entry name" value="CONJUGATIVE TRANSFER: ASSEMBLY"/>
    <property type="match status" value="1"/>
</dbReference>
<dbReference type="InterPro" id="IPR025955">
    <property type="entry name" value="TraC/Conjuga_ATPase"/>
</dbReference>
<dbReference type="Proteomes" id="UP001524460">
    <property type="component" value="Unassembled WGS sequence"/>
</dbReference>
<evidence type="ECO:0000313" key="2">
    <source>
        <dbReference type="EMBL" id="MCQ1058394.1"/>
    </source>
</evidence>
<dbReference type="InterPro" id="IPR053155">
    <property type="entry name" value="F-pilin_assembly_TraC"/>
</dbReference>
<protein>
    <submittedName>
        <fullName evidence="2">TraC family protein</fullName>
    </submittedName>
</protein>
<dbReference type="CDD" id="cd01127">
    <property type="entry name" value="TrwB_TraG_TraD_VirD4"/>
    <property type="match status" value="1"/>
</dbReference>
<feature type="domain" description="TraG P-loop" evidence="1">
    <location>
        <begin position="484"/>
        <end position="850"/>
    </location>
</feature>
<sequence length="878" mass="100883">MVMTKQTHDLNVNMWGDSLPYLEYIPELKGFILENKSLMTSFVCQPLNGVNEEIQNALEEFFKTEMPTDSFLQISMFASPDIEWMLKRYESNRGGRAKDPKLSKMLDDVAIANLEYLREKSKTPINEESEMLLRDHEIWVTFTMPTRGVLPNEREIETFTNKSSALQQVLTSIHMAPDQMDAEMFLHRMKIIHNWNKNASWRERPGEFDASRFLRDQMLDKGNAIRVYEDGIELGNTDQKGLQKDGKYVKLLSVNQYPQVMTFGQLYDLMVDWRKGQAGIRCPFMITLNIAYPDQKKTKEDFIKNRTYVSHMSKTPFAQWVDRISWQKTDYDIFFDQIEKESGQFVEAYLQVMLFCNDKKDGERISQKVQSHGARTRWALTEDRFFCLPLFKASLPGGQTVSAKKHLRRYSKFPSSILKHMCPIISAWKGNGFQKPVYPLVTREGQLFYFDPFTSDGNFNCIVGAASGSGKSFFINGLLTNVISSGNSGGGKIEYREGEDKPLHMHQPHDGGRVFVIDVGRSYEKISDLSGGKFIEFGENFKYSLNPFKSIHEFSGKDGQGDMVVALISYMAAPESELDQFQSAELYNVITAVWESYRNDGTIDLVRDACLDHQDIRMKDIGVQLKRWCKGGSYGEFFSDENPPLSFDGHFVVFELEELKSKKLLQRAVLLQCISCIQHEMFLTGKDRRKLFILDEAWEFLSDSDGGSNHIRAFLEAGWRRFRKYNSGGIAISQSVNDFYNSAVGEAIISNSQWKILLRQEPEDIARAEASNKFTGTPTDFELLRSLHTKKGEYSEIFIRGSNGREVVRLYVPRFMQLMFTTDPDELKIIDKYRDNGYGISEAINEIMKQEDITRREKQATSTVKKDMTAAEILDSII</sequence>
<gene>
    <name evidence="2" type="ORF">NHN17_10020</name>
</gene>
<accession>A0ABT1N3G5</accession>
<keyword evidence="3" id="KW-1185">Reference proteome</keyword>
<dbReference type="PANTHER" id="PTHR38467">
    <property type="match status" value="1"/>
</dbReference>
<proteinExistence type="predicted"/>
<dbReference type="Gene3D" id="1.10.8.730">
    <property type="match status" value="1"/>
</dbReference>